<protein>
    <submittedName>
        <fullName evidence="1">Uncharacterized protein</fullName>
    </submittedName>
</protein>
<evidence type="ECO:0000313" key="2">
    <source>
        <dbReference type="Proteomes" id="UP000271469"/>
    </source>
</evidence>
<dbReference type="RefSeq" id="WP_124710592.1">
    <property type="nucleotide sequence ID" value="NZ_CP033972.1"/>
</dbReference>
<dbReference type="KEGG" id="gom:D7316_04999"/>
<proteinExistence type="predicted"/>
<dbReference type="AlphaFoldDB" id="A0A3G8JV23"/>
<sequence length="221" mass="23772">MDHPQLTPSESAVLFVLMAEAREVRNPDLAALAPDLKKPSRDKLNRLGLIESRKGSRNAFSHSLTDRGWAWCARELSAAPPPKSLPPIRALYAVMAGVGRYLAASDLRLHEVFGVAGGGSAAEAEPSAEPSADAVPLDQRIRATYHAVTSGPGRWVGVLALRQALAGIDRSELDAVLVALQREPGVSLIPQEDQMLLTDDERQASVRVGTQDCHLFAIEDV</sequence>
<evidence type="ECO:0000313" key="1">
    <source>
        <dbReference type="EMBL" id="AZG48382.1"/>
    </source>
</evidence>
<dbReference type="EMBL" id="CP033972">
    <property type="protein sequence ID" value="AZG48382.1"/>
    <property type="molecule type" value="Genomic_DNA"/>
</dbReference>
<keyword evidence="2" id="KW-1185">Reference proteome</keyword>
<gene>
    <name evidence="1" type="ORF">D7316_04999</name>
</gene>
<dbReference type="OrthoDB" id="3822696at2"/>
<accession>A0A3G8JV23</accession>
<reference evidence="1 2" key="1">
    <citation type="submission" date="2018-11" db="EMBL/GenBank/DDBJ databases">
        <title>Gordonia insulae sp. nov., isolated from an island soil.</title>
        <authorList>
            <person name="Kim Y.S."/>
            <person name="Kim S.B."/>
        </authorList>
    </citation>
    <scope>NUCLEOTIDE SEQUENCE [LARGE SCALE GENOMIC DNA]</scope>
    <source>
        <strain evidence="1 2">MMS17-SY073</strain>
    </source>
</reference>
<dbReference type="Proteomes" id="UP000271469">
    <property type="component" value="Chromosome"/>
</dbReference>
<organism evidence="1 2">
    <name type="scientific">Gordonia insulae</name>
    <dbReference type="NCBI Taxonomy" id="2420509"/>
    <lineage>
        <taxon>Bacteria</taxon>
        <taxon>Bacillati</taxon>
        <taxon>Actinomycetota</taxon>
        <taxon>Actinomycetes</taxon>
        <taxon>Mycobacteriales</taxon>
        <taxon>Gordoniaceae</taxon>
        <taxon>Gordonia</taxon>
    </lineage>
</organism>
<name>A0A3G8JV23_9ACTN</name>